<reference evidence="2 3" key="1">
    <citation type="submission" date="2015-10" db="EMBL/GenBank/DDBJ databases">
        <title>Draft Genome of Actinomyces odontolyticus subsp. actinosynbacter strain XH001.</title>
        <authorList>
            <person name="Mclean J.S."/>
            <person name="He X."/>
        </authorList>
    </citation>
    <scope>NUCLEOTIDE SEQUENCE [LARGE SCALE GENOMIC DNA]</scope>
    <source>
        <strain evidence="2 3">XH001</strain>
    </source>
</reference>
<dbReference type="CDD" id="cd04301">
    <property type="entry name" value="NAT_SF"/>
    <property type="match status" value="1"/>
</dbReference>
<evidence type="ECO:0000259" key="1">
    <source>
        <dbReference type="PROSITE" id="PS51186"/>
    </source>
</evidence>
<dbReference type="RefSeq" id="WP_060567033.1">
    <property type="nucleotide sequence ID" value="NZ_CP040006.1"/>
</dbReference>
<dbReference type="PROSITE" id="PS51186">
    <property type="entry name" value="GNAT"/>
    <property type="match status" value="1"/>
</dbReference>
<feature type="domain" description="N-acetyltransferase" evidence="1">
    <location>
        <begin position="9"/>
        <end position="162"/>
    </location>
</feature>
<keyword evidence="2" id="KW-0808">Transferase</keyword>
<accession>A0A0V8RSY0</accession>
<protein>
    <submittedName>
        <fullName evidence="2">GNAT family acetyltransferase</fullName>
    </submittedName>
</protein>
<organism evidence="2 3">
    <name type="scientific">Schaalia odontolytica</name>
    <dbReference type="NCBI Taxonomy" id="1660"/>
    <lineage>
        <taxon>Bacteria</taxon>
        <taxon>Bacillati</taxon>
        <taxon>Actinomycetota</taxon>
        <taxon>Actinomycetes</taxon>
        <taxon>Actinomycetales</taxon>
        <taxon>Actinomycetaceae</taxon>
        <taxon>Schaalia</taxon>
    </lineage>
</organism>
<dbReference type="GO" id="GO:0016747">
    <property type="term" value="F:acyltransferase activity, transferring groups other than amino-acyl groups"/>
    <property type="evidence" value="ECO:0007669"/>
    <property type="project" value="InterPro"/>
</dbReference>
<dbReference type="PANTHER" id="PTHR43792">
    <property type="entry name" value="GNAT FAMILY, PUTATIVE (AFU_ORTHOLOGUE AFUA_3G00765)-RELATED-RELATED"/>
    <property type="match status" value="1"/>
</dbReference>
<dbReference type="InterPro" id="IPR016181">
    <property type="entry name" value="Acyl_CoA_acyltransferase"/>
</dbReference>
<dbReference type="Proteomes" id="UP000054686">
    <property type="component" value="Unassembled WGS sequence"/>
</dbReference>
<dbReference type="AlphaFoldDB" id="A0A0V8RSY0"/>
<proteinExistence type="predicted"/>
<evidence type="ECO:0000313" key="3">
    <source>
        <dbReference type="Proteomes" id="UP000054686"/>
    </source>
</evidence>
<dbReference type="SUPFAM" id="SSF55729">
    <property type="entry name" value="Acyl-CoA N-acyltransferases (Nat)"/>
    <property type="match status" value="1"/>
</dbReference>
<dbReference type="OrthoDB" id="4142102at2"/>
<dbReference type="InterPro" id="IPR051531">
    <property type="entry name" value="N-acetyltransferase"/>
</dbReference>
<comment type="caution">
    <text evidence="2">The sequence shown here is derived from an EMBL/GenBank/DDBJ whole genome shotgun (WGS) entry which is preliminary data.</text>
</comment>
<dbReference type="InterPro" id="IPR000182">
    <property type="entry name" value="GNAT_dom"/>
</dbReference>
<dbReference type="Pfam" id="PF13302">
    <property type="entry name" value="Acetyltransf_3"/>
    <property type="match status" value="1"/>
</dbReference>
<gene>
    <name evidence="2" type="ORF">APY09_06950</name>
</gene>
<name>A0A0V8RSY0_9ACTO</name>
<dbReference type="EMBL" id="LLVT01000002">
    <property type="protein sequence ID" value="KSW11188.1"/>
    <property type="molecule type" value="Genomic_DNA"/>
</dbReference>
<evidence type="ECO:0000313" key="2">
    <source>
        <dbReference type="EMBL" id="KSW11188.1"/>
    </source>
</evidence>
<sequence>MTIIDTPRLRLRPWSDADAPALFELARDPRIGMLCGWKPYEHIDDAHEALSTFLAVRDSYAVTLTSTGELVGSIALRVDNASAETTIADIGYWIGAPYWGNGYATEAGNAIIDRARELGVETIILKYFDGNNASRRVSEKLGFVWKGREDDVEYPLIGKRLTVHRTELTLAGR</sequence>
<dbReference type="Gene3D" id="3.40.630.30">
    <property type="match status" value="1"/>
</dbReference>